<dbReference type="EMBL" id="JACHFD010000005">
    <property type="protein sequence ID" value="MBB5351084.1"/>
    <property type="molecule type" value="Genomic_DNA"/>
</dbReference>
<keyword evidence="2" id="KW-1185">Reference proteome</keyword>
<protein>
    <submittedName>
        <fullName evidence="1">Phage host-nuclease inhibitor protein Gam</fullName>
    </submittedName>
</protein>
<dbReference type="Proteomes" id="UP000557717">
    <property type="component" value="Unassembled WGS sequence"/>
</dbReference>
<reference evidence="1 2" key="1">
    <citation type="submission" date="2020-08" db="EMBL/GenBank/DDBJ databases">
        <title>Genomic Encyclopedia of Type Strains, Phase IV (KMG-IV): sequencing the most valuable type-strain genomes for metagenomic binning, comparative biology and taxonomic classification.</title>
        <authorList>
            <person name="Goeker M."/>
        </authorList>
    </citation>
    <scope>NUCLEOTIDE SEQUENCE [LARGE SCALE GENOMIC DNA]</scope>
    <source>
        <strain evidence="1 2">YC6886</strain>
    </source>
</reference>
<dbReference type="Pfam" id="PF07352">
    <property type="entry name" value="Phage_Mu_Gam"/>
    <property type="match status" value="1"/>
</dbReference>
<evidence type="ECO:0000313" key="1">
    <source>
        <dbReference type="EMBL" id="MBB5351084.1"/>
    </source>
</evidence>
<comment type="caution">
    <text evidence="1">The sequence shown here is derived from an EMBL/GenBank/DDBJ whole genome shotgun (WGS) entry which is preliminary data.</text>
</comment>
<dbReference type="InterPro" id="IPR009951">
    <property type="entry name" value="Host-nuc_inhib_Gam"/>
</dbReference>
<organism evidence="1 2">
    <name type="scientific">Haloferula luteola</name>
    <dbReference type="NCBI Taxonomy" id="595692"/>
    <lineage>
        <taxon>Bacteria</taxon>
        <taxon>Pseudomonadati</taxon>
        <taxon>Verrucomicrobiota</taxon>
        <taxon>Verrucomicrobiia</taxon>
        <taxon>Verrucomicrobiales</taxon>
        <taxon>Verrucomicrobiaceae</taxon>
        <taxon>Haloferula</taxon>
    </lineage>
</organism>
<evidence type="ECO:0000313" key="2">
    <source>
        <dbReference type="Proteomes" id="UP000557717"/>
    </source>
</evidence>
<gene>
    <name evidence="1" type="ORF">HNR46_001318</name>
</gene>
<dbReference type="RefSeq" id="WP_184016953.1">
    <property type="nucleotide sequence ID" value="NZ_JACHFD010000005.1"/>
</dbReference>
<sequence length="193" mass="21307">MNIRPDRIRQKVRIAPVKNRDELTALVIATADLTIERDVTAARRDQALSEIQDGFNVQIETLDKEIAENVKRMRAWALAHRGNEFGERQSITVAGHDLEFRKGSGKVAYLPGVKAGDALDALLASEDATIDRFAKVSVALDKNAILRAYRDSSEARSFLQAIGITVVVEEDFRFRPNRPEAEAMSGGKESSAA</sequence>
<accession>A0A840V629</accession>
<dbReference type="GO" id="GO:0003690">
    <property type="term" value="F:double-stranded DNA binding"/>
    <property type="evidence" value="ECO:0007669"/>
    <property type="project" value="InterPro"/>
</dbReference>
<dbReference type="AlphaFoldDB" id="A0A840V629"/>
<name>A0A840V629_9BACT</name>
<dbReference type="GO" id="GO:0042262">
    <property type="term" value="P:DNA protection"/>
    <property type="evidence" value="ECO:0007669"/>
    <property type="project" value="InterPro"/>
</dbReference>
<dbReference type="SUPFAM" id="SSF161266">
    <property type="entry name" value="Gam-like"/>
    <property type="match status" value="1"/>
</dbReference>
<proteinExistence type="predicted"/>